<evidence type="ECO:0000256" key="6">
    <source>
        <dbReference type="ARBA" id="ARBA00022862"/>
    </source>
</evidence>
<sequence>MAPKRKSTSKAEAAPAGAPAAKRKSTGKAAAKEEAAAEPAEAKPAAAKKAKAGALAVGDLVPDVELLREDDTPVKLRDLFQDKGGVIFMYPRANTGGCTKQACGFRDKIEEFEAAGFEVYGMSFDKPKSQSNWKGKYDLPYHLLTDAEGEVLKAFGALKAAKSILRSHVVVGKGGKLLDIQNGISPGDSFAQAAEFCGANKQAEWQEAAGCERIWAERYVTDYRRSEGIVGSRSGGSSLGCPSARLFPQALPQTPDGAPDPAAASAADDTWRRAYRERAEAEANWRAGRSGWQRLVGHRDYIRCAQLVDGVLASCSGSYLHKDCSIRLWDMGSGECVEHMRGHEGPIWSMHFDGARVASCDDEGSVRLWDLETHRVGVSDALAPCSLKCIAVDGHQLAAAGESGLLGLWSLAAIQRALEEAEDGEDTDMSGEGSNSDAEDESEEGSSPRRRRLPAWRPVALDSAAGAAPARARAPQLHILANPAPDTSCLQLDGGLCATGDSGADGQVHLWSTEDDELEFKRSLAGHPQGVATLSFQRETGWLVAGSGGGPVKVWSMERSSLVHDLRGHAAGVLCHQQSGMLLATGGADCALRLWDLRAGRTQALVPLGSLPYCLQMDDRRLAVGCGNGTVQLVDLRRSAASVPATNGSNSSGELGKQGAAAPSKLQARTVLPAHRERVWALALDETRLVSASLDASIVVRSFMPADVAAHEARRLEGPDSEGEESEGEDSELEMGSEDGDFEEAGSDEDSEGSEDASEAGMDSDSEGELAADGGWASGGEGQAA</sequence>
<evidence type="ECO:0000259" key="14">
    <source>
        <dbReference type="PROSITE" id="PS51352"/>
    </source>
</evidence>
<feature type="compositionally biased region" description="Acidic residues" evidence="13">
    <location>
        <begin position="420"/>
        <end position="429"/>
    </location>
</feature>
<dbReference type="PANTHER" id="PTHR22847">
    <property type="entry name" value="WD40 REPEAT PROTEIN"/>
    <property type="match status" value="1"/>
</dbReference>
<dbReference type="GO" id="GO:0034599">
    <property type="term" value="P:cellular response to oxidative stress"/>
    <property type="evidence" value="ECO:0007669"/>
    <property type="project" value="UniProtKB-ARBA"/>
</dbReference>
<evidence type="ECO:0000256" key="2">
    <source>
        <dbReference type="ARBA" id="ARBA00011245"/>
    </source>
</evidence>
<feature type="domain" description="Thioredoxin" evidence="14">
    <location>
        <begin position="55"/>
        <end position="199"/>
    </location>
</feature>
<dbReference type="PANTHER" id="PTHR22847:SF637">
    <property type="entry name" value="WD REPEAT DOMAIN 5B"/>
    <property type="match status" value="1"/>
</dbReference>
<accession>A0A2P6TQD5</accession>
<feature type="repeat" description="WD" evidence="12">
    <location>
        <begin position="340"/>
        <end position="379"/>
    </location>
</feature>
<dbReference type="Pfam" id="PF00578">
    <property type="entry name" value="AhpC-TSA"/>
    <property type="match status" value="1"/>
</dbReference>
<dbReference type="OrthoDB" id="338622at2759"/>
<evidence type="ECO:0000256" key="13">
    <source>
        <dbReference type="SAM" id="MobiDB-lite"/>
    </source>
</evidence>
<keyword evidence="9" id="KW-0539">Nucleus</keyword>
<feature type="region of interest" description="Disordered" evidence="13">
    <location>
        <begin position="1"/>
        <end position="45"/>
    </location>
</feature>
<evidence type="ECO:0000313" key="15">
    <source>
        <dbReference type="EMBL" id="PRW56246.1"/>
    </source>
</evidence>
<evidence type="ECO:0000256" key="8">
    <source>
        <dbReference type="ARBA" id="ARBA00023157"/>
    </source>
</evidence>
<dbReference type="PROSITE" id="PS50294">
    <property type="entry name" value="WD_REPEATS_REGION"/>
    <property type="match status" value="1"/>
</dbReference>
<evidence type="ECO:0000256" key="7">
    <source>
        <dbReference type="ARBA" id="ARBA00023002"/>
    </source>
</evidence>
<dbReference type="AlphaFoldDB" id="A0A2P6TQD5"/>
<feature type="compositionally biased region" description="Polar residues" evidence="13">
    <location>
        <begin position="644"/>
        <end position="653"/>
    </location>
</feature>
<protein>
    <recommendedName>
        <fullName evidence="11">Nuclear thiol peroxidase</fullName>
    </recommendedName>
</protein>
<evidence type="ECO:0000256" key="11">
    <source>
        <dbReference type="ARBA" id="ARBA00077538"/>
    </source>
</evidence>
<dbReference type="SUPFAM" id="SSF52833">
    <property type="entry name" value="Thioredoxin-like"/>
    <property type="match status" value="1"/>
</dbReference>
<keyword evidence="16" id="KW-1185">Reference proteome</keyword>
<evidence type="ECO:0000256" key="5">
    <source>
        <dbReference type="ARBA" id="ARBA00022737"/>
    </source>
</evidence>
<evidence type="ECO:0000256" key="12">
    <source>
        <dbReference type="PROSITE-ProRule" id="PRU00221"/>
    </source>
</evidence>
<keyword evidence="4 12" id="KW-0853">WD repeat</keyword>
<keyword evidence="3" id="KW-0575">Peroxidase</keyword>
<comment type="caution">
    <text evidence="15">The sequence shown here is derived from an EMBL/GenBank/DDBJ whole genome shotgun (WGS) entry which is preliminary data.</text>
</comment>
<dbReference type="InterPro" id="IPR019775">
    <property type="entry name" value="WD40_repeat_CS"/>
</dbReference>
<dbReference type="Pfam" id="PF00400">
    <property type="entry name" value="WD40"/>
    <property type="match status" value="2"/>
</dbReference>
<feature type="repeat" description="WD" evidence="12">
    <location>
        <begin position="524"/>
        <end position="565"/>
    </location>
</feature>
<dbReference type="GO" id="GO:0008379">
    <property type="term" value="F:thioredoxin peroxidase activity"/>
    <property type="evidence" value="ECO:0007669"/>
    <property type="project" value="UniProtKB-ARBA"/>
</dbReference>
<dbReference type="PROSITE" id="PS00678">
    <property type="entry name" value="WD_REPEATS_1"/>
    <property type="match status" value="1"/>
</dbReference>
<evidence type="ECO:0000256" key="4">
    <source>
        <dbReference type="ARBA" id="ARBA00022574"/>
    </source>
</evidence>
<keyword evidence="8" id="KW-1015">Disulfide bond</keyword>
<dbReference type="STRING" id="3076.A0A2P6TQD5"/>
<evidence type="ECO:0000256" key="1">
    <source>
        <dbReference type="ARBA" id="ARBA00004123"/>
    </source>
</evidence>
<dbReference type="PROSITE" id="PS50082">
    <property type="entry name" value="WD_REPEATS_2"/>
    <property type="match status" value="3"/>
</dbReference>
<dbReference type="InterPro" id="IPR001680">
    <property type="entry name" value="WD40_rpt"/>
</dbReference>
<organism evidence="15 16">
    <name type="scientific">Chlorella sorokiniana</name>
    <name type="common">Freshwater green alga</name>
    <dbReference type="NCBI Taxonomy" id="3076"/>
    <lineage>
        <taxon>Eukaryota</taxon>
        <taxon>Viridiplantae</taxon>
        <taxon>Chlorophyta</taxon>
        <taxon>core chlorophytes</taxon>
        <taxon>Trebouxiophyceae</taxon>
        <taxon>Chlorellales</taxon>
        <taxon>Chlorellaceae</taxon>
        <taxon>Chlorella clade</taxon>
        <taxon>Chlorella</taxon>
    </lineage>
</organism>
<comment type="subunit">
    <text evidence="2">Monomer.</text>
</comment>
<dbReference type="GO" id="GO:1990234">
    <property type="term" value="C:transferase complex"/>
    <property type="evidence" value="ECO:0007669"/>
    <property type="project" value="UniProtKB-ARBA"/>
</dbReference>
<dbReference type="Proteomes" id="UP000239899">
    <property type="component" value="Unassembled WGS sequence"/>
</dbReference>
<dbReference type="GO" id="GO:0005634">
    <property type="term" value="C:nucleus"/>
    <property type="evidence" value="ECO:0007669"/>
    <property type="project" value="UniProtKB-SubCell"/>
</dbReference>
<reference evidence="15 16" key="1">
    <citation type="journal article" date="2018" name="Plant J.">
        <title>Genome sequences of Chlorella sorokiniana UTEX 1602 and Micractinium conductrix SAG 241.80: implications to maltose excretion by a green alga.</title>
        <authorList>
            <person name="Arriola M.B."/>
            <person name="Velmurugan N."/>
            <person name="Zhang Y."/>
            <person name="Plunkett M.H."/>
            <person name="Hondzo H."/>
            <person name="Barney B.M."/>
        </authorList>
    </citation>
    <scope>NUCLEOTIDE SEQUENCE [LARGE SCALE GENOMIC DNA]</scope>
    <source>
        <strain evidence="16">UTEX 1602</strain>
    </source>
</reference>
<comment type="subcellular location">
    <subcellularLocation>
        <location evidence="1">Nucleus</location>
    </subcellularLocation>
</comment>
<keyword evidence="10" id="KW-0676">Redox-active center</keyword>
<keyword evidence="7" id="KW-0560">Oxidoreductase</keyword>
<dbReference type="InterPro" id="IPR015943">
    <property type="entry name" value="WD40/YVTN_repeat-like_dom_sf"/>
</dbReference>
<dbReference type="Gene3D" id="3.40.30.10">
    <property type="entry name" value="Glutaredoxin"/>
    <property type="match status" value="1"/>
</dbReference>
<proteinExistence type="predicted"/>
<feature type="compositionally biased region" description="Acidic residues" evidence="13">
    <location>
        <begin position="719"/>
        <end position="770"/>
    </location>
</feature>
<dbReference type="InterPro" id="IPR036322">
    <property type="entry name" value="WD40_repeat_dom_sf"/>
</dbReference>
<dbReference type="Gene3D" id="2.130.10.10">
    <property type="entry name" value="YVTN repeat-like/Quinoprotein amine dehydrogenase"/>
    <property type="match status" value="2"/>
</dbReference>
<dbReference type="CDD" id="cd03017">
    <property type="entry name" value="PRX_BCP"/>
    <property type="match status" value="1"/>
</dbReference>
<dbReference type="FunFam" id="3.40.30.10:FF:000157">
    <property type="entry name" value="DOT5p Nuclear thiol peroxidase"/>
    <property type="match status" value="1"/>
</dbReference>
<feature type="region of interest" description="Disordered" evidence="13">
    <location>
        <begin position="642"/>
        <end position="662"/>
    </location>
</feature>
<name>A0A2P6TQD5_CHLSO</name>
<feature type="compositionally biased region" description="Gly residues" evidence="13">
    <location>
        <begin position="776"/>
        <end position="785"/>
    </location>
</feature>
<evidence type="ECO:0000313" key="16">
    <source>
        <dbReference type="Proteomes" id="UP000239899"/>
    </source>
</evidence>
<keyword evidence="5" id="KW-0677">Repeat</keyword>
<evidence type="ECO:0000256" key="10">
    <source>
        <dbReference type="ARBA" id="ARBA00023284"/>
    </source>
</evidence>
<dbReference type="EMBL" id="LHPG02000009">
    <property type="protein sequence ID" value="PRW56246.1"/>
    <property type="molecule type" value="Genomic_DNA"/>
</dbReference>
<gene>
    <name evidence="15" type="ORF">C2E21_5001</name>
</gene>
<evidence type="ECO:0000256" key="9">
    <source>
        <dbReference type="ARBA" id="ARBA00023242"/>
    </source>
</evidence>
<feature type="compositionally biased region" description="Low complexity" evidence="13">
    <location>
        <begin position="11"/>
        <end position="20"/>
    </location>
</feature>
<dbReference type="InterPro" id="IPR013766">
    <property type="entry name" value="Thioredoxin_domain"/>
</dbReference>
<feature type="region of interest" description="Disordered" evidence="13">
    <location>
        <begin position="420"/>
        <end position="455"/>
    </location>
</feature>
<dbReference type="SUPFAM" id="SSF50978">
    <property type="entry name" value="WD40 repeat-like"/>
    <property type="match status" value="2"/>
</dbReference>
<feature type="region of interest" description="Disordered" evidence="13">
    <location>
        <begin position="712"/>
        <end position="785"/>
    </location>
</feature>
<evidence type="ECO:0000256" key="3">
    <source>
        <dbReference type="ARBA" id="ARBA00022559"/>
    </source>
</evidence>
<dbReference type="InterPro" id="IPR036249">
    <property type="entry name" value="Thioredoxin-like_sf"/>
</dbReference>
<dbReference type="PROSITE" id="PS51352">
    <property type="entry name" value="THIOREDOXIN_2"/>
    <property type="match status" value="1"/>
</dbReference>
<feature type="repeat" description="WD" evidence="12">
    <location>
        <begin position="566"/>
        <end position="605"/>
    </location>
</feature>
<dbReference type="SMART" id="SM00320">
    <property type="entry name" value="WD40"/>
    <property type="match status" value="6"/>
</dbReference>
<dbReference type="InterPro" id="IPR000866">
    <property type="entry name" value="AhpC/TSA"/>
</dbReference>
<keyword evidence="6" id="KW-0049">Antioxidant</keyword>